<reference evidence="1 2" key="1">
    <citation type="submission" date="2007-11" db="EMBL/GenBank/DDBJ databases">
        <title>Draft genome sequence of Bacteroides stercoris(ATCC 43183).</title>
        <authorList>
            <person name="Sudarsanam P."/>
            <person name="Ley R."/>
            <person name="Guruge J."/>
            <person name="Turnbaugh P.J."/>
            <person name="Mahowald M."/>
            <person name="Liep D."/>
            <person name="Gordon J."/>
        </authorList>
    </citation>
    <scope>NUCLEOTIDE SEQUENCE [LARGE SCALE GENOMIC DNA]</scope>
    <source>
        <strain evidence="1 2">ATCC 43183</strain>
    </source>
</reference>
<proteinExistence type="predicted"/>
<organism evidence="1 2">
    <name type="scientific">Bacteroides stercoris ATCC 43183</name>
    <dbReference type="NCBI Taxonomy" id="449673"/>
    <lineage>
        <taxon>Bacteria</taxon>
        <taxon>Pseudomonadati</taxon>
        <taxon>Bacteroidota</taxon>
        <taxon>Bacteroidia</taxon>
        <taxon>Bacteroidales</taxon>
        <taxon>Bacteroidaceae</taxon>
        <taxon>Bacteroides</taxon>
    </lineage>
</organism>
<gene>
    <name evidence="1" type="ORF">BACSTE_01446</name>
</gene>
<name>B0NPR7_BACSE</name>
<reference evidence="1 2" key="2">
    <citation type="submission" date="2007-11" db="EMBL/GenBank/DDBJ databases">
        <authorList>
            <person name="Fulton L."/>
            <person name="Clifton S."/>
            <person name="Fulton B."/>
            <person name="Xu J."/>
            <person name="Minx P."/>
            <person name="Pepin K.H."/>
            <person name="Johnson M."/>
            <person name="Thiruvilangam P."/>
            <person name="Bhonagiri V."/>
            <person name="Nash W.E."/>
            <person name="Mardis E.R."/>
            <person name="Wilson R.K."/>
        </authorList>
    </citation>
    <scope>NUCLEOTIDE SEQUENCE [LARGE SCALE GENOMIC DNA]</scope>
    <source>
        <strain evidence="1 2">ATCC 43183</strain>
    </source>
</reference>
<accession>B0NPR7</accession>
<dbReference type="SUPFAM" id="SSF55909">
    <property type="entry name" value="Pentein"/>
    <property type="match status" value="1"/>
</dbReference>
<protein>
    <submittedName>
        <fullName evidence="1">Uncharacterized protein</fullName>
    </submittedName>
</protein>
<sequence length="65" mass="7324">MGYFVGIPLGGAAEKDCQVRFGKNMTFQVETRAPHLPAEWALQSGVQLTWPHADTDWAYMLEEVQ</sequence>
<dbReference type="Proteomes" id="UP000004713">
    <property type="component" value="Unassembled WGS sequence"/>
</dbReference>
<dbReference type="AlphaFoldDB" id="B0NPR7"/>
<evidence type="ECO:0000313" key="1">
    <source>
        <dbReference type="EMBL" id="EDS15998.1"/>
    </source>
</evidence>
<dbReference type="eggNOG" id="COG2957">
    <property type="taxonomic scope" value="Bacteria"/>
</dbReference>
<dbReference type="EMBL" id="ABFZ02000018">
    <property type="protein sequence ID" value="EDS15998.1"/>
    <property type="molecule type" value="Genomic_DNA"/>
</dbReference>
<dbReference type="HOGENOM" id="CLU_2840783_0_0_10"/>
<comment type="caution">
    <text evidence="1">The sequence shown here is derived from an EMBL/GenBank/DDBJ whole genome shotgun (WGS) entry which is preliminary data.</text>
</comment>
<evidence type="ECO:0000313" key="2">
    <source>
        <dbReference type="Proteomes" id="UP000004713"/>
    </source>
</evidence>